<dbReference type="FunCoup" id="F6YHK2">
    <property type="interactions" value="11"/>
</dbReference>
<dbReference type="PRINTS" id="PR00449">
    <property type="entry name" value="RASTRNSFRMNG"/>
</dbReference>
<dbReference type="GeneID" id="100187527"/>
<dbReference type="RefSeq" id="XP_002120312.1">
    <property type="nucleotide sequence ID" value="XM_002120276.5"/>
</dbReference>
<dbReference type="STRING" id="7719.ENSCINP00000022731"/>
<keyword evidence="4" id="KW-0460">Magnesium</keyword>
<evidence type="ECO:0000256" key="1">
    <source>
        <dbReference type="ARBA" id="ARBA00022741"/>
    </source>
</evidence>
<reference evidence="5" key="3">
    <citation type="submission" date="2025-08" db="UniProtKB">
        <authorList>
            <consortium name="Ensembl"/>
        </authorList>
    </citation>
    <scope>IDENTIFICATION</scope>
</reference>
<feature type="binding site" evidence="3">
    <location>
        <position position="71"/>
    </location>
    <ligand>
        <name>GTP</name>
        <dbReference type="ChEBI" id="CHEBI:37565"/>
    </ligand>
</feature>
<feature type="binding site" evidence="3">
    <location>
        <begin position="7"/>
        <end position="14"/>
    </location>
    <ligand>
        <name>GTP</name>
        <dbReference type="ChEBI" id="CHEBI:37565"/>
    </ligand>
</feature>
<keyword evidence="2 3" id="KW-0342">GTP-binding</keyword>
<dbReference type="PANTHER" id="PTHR46688">
    <property type="entry name" value="ADP-RIBOSYLATION FACTOR-LIKE PROTEIN 16"/>
    <property type="match status" value="1"/>
</dbReference>
<reference evidence="6" key="1">
    <citation type="journal article" date="2002" name="Science">
        <title>The draft genome of Ciona intestinalis: insights into chordate and vertebrate origins.</title>
        <authorList>
            <person name="Dehal P."/>
            <person name="Satou Y."/>
            <person name="Campbell R.K."/>
            <person name="Chapman J."/>
            <person name="Degnan B."/>
            <person name="De Tomaso A."/>
            <person name="Davidson B."/>
            <person name="Di Gregorio A."/>
            <person name="Gelpke M."/>
            <person name="Goodstein D.M."/>
            <person name="Harafuji N."/>
            <person name="Hastings K.E."/>
            <person name="Ho I."/>
            <person name="Hotta K."/>
            <person name="Huang W."/>
            <person name="Kawashima T."/>
            <person name="Lemaire P."/>
            <person name="Martinez D."/>
            <person name="Meinertzhagen I.A."/>
            <person name="Necula S."/>
            <person name="Nonaka M."/>
            <person name="Putnam N."/>
            <person name="Rash S."/>
            <person name="Saiga H."/>
            <person name="Satake M."/>
            <person name="Terry A."/>
            <person name="Yamada L."/>
            <person name="Wang H.G."/>
            <person name="Awazu S."/>
            <person name="Azumi K."/>
            <person name="Boore J."/>
            <person name="Branno M."/>
            <person name="Chin-Bow S."/>
            <person name="DeSantis R."/>
            <person name="Doyle S."/>
            <person name="Francino P."/>
            <person name="Keys D.N."/>
            <person name="Haga S."/>
            <person name="Hayashi H."/>
            <person name="Hino K."/>
            <person name="Imai K.S."/>
            <person name="Inaba K."/>
            <person name="Kano S."/>
            <person name="Kobayashi K."/>
            <person name="Kobayashi M."/>
            <person name="Lee B.I."/>
            <person name="Makabe K.W."/>
            <person name="Manohar C."/>
            <person name="Matassi G."/>
            <person name="Medina M."/>
            <person name="Mochizuki Y."/>
            <person name="Mount S."/>
            <person name="Morishita T."/>
            <person name="Miura S."/>
            <person name="Nakayama A."/>
            <person name="Nishizaka S."/>
            <person name="Nomoto H."/>
            <person name="Ohta F."/>
            <person name="Oishi K."/>
            <person name="Rigoutsos I."/>
            <person name="Sano M."/>
            <person name="Sasaki A."/>
            <person name="Sasakura Y."/>
            <person name="Shoguchi E."/>
            <person name="Shin-i T."/>
            <person name="Spagnuolo A."/>
            <person name="Stainier D."/>
            <person name="Suzuki M.M."/>
            <person name="Tassy O."/>
            <person name="Takatori N."/>
            <person name="Tokuoka M."/>
            <person name="Yagi K."/>
            <person name="Yoshizaki F."/>
            <person name="Wada S."/>
            <person name="Zhang C."/>
            <person name="Hyatt P.D."/>
            <person name="Larimer F."/>
            <person name="Detter C."/>
            <person name="Doggett N."/>
            <person name="Glavina T."/>
            <person name="Hawkins T."/>
            <person name="Richardson P."/>
            <person name="Lucas S."/>
            <person name="Kohara Y."/>
            <person name="Levine M."/>
            <person name="Satoh N."/>
            <person name="Rokhsar D.S."/>
        </authorList>
    </citation>
    <scope>NUCLEOTIDE SEQUENCE [LARGE SCALE GENOMIC DNA]</scope>
</reference>
<dbReference type="Pfam" id="PF00025">
    <property type="entry name" value="Arf"/>
    <property type="match status" value="1"/>
</dbReference>
<dbReference type="GO" id="GO:0046872">
    <property type="term" value="F:metal ion binding"/>
    <property type="evidence" value="ECO:0007669"/>
    <property type="project" value="UniProtKB-KW"/>
</dbReference>
<dbReference type="InParanoid" id="F6YHK2"/>
<feature type="binding site" evidence="3">
    <location>
        <begin position="125"/>
        <end position="128"/>
    </location>
    <ligand>
        <name>GTP</name>
        <dbReference type="ChEBI" id="CHEBI:37565"/>
    </ligand>
</feature>
<dbReference type="InterPro" id="IPR006689">
    <property type="entry name" value="Small_GTPase_ARF/SAR"/>
</dbReference>
<dbReference type="GO" id="GO:0003924">
    <property type="term" value="F:GTPase activity"/>
    <property type="evidence" value="ECO:0007669"/>
    <property type="project" value="InterPro"/>
</dbReference>
<gene>
    <name evidence="5" type="primary">LOC100187527</name>
</gene>
<reference evidence="5" key="2">
    <citation type="journal article" date="2008" name="Genome Biol.">
        <title>Improved genome assembly and evidence-based global gene model set for the chordate Ciona intestinalis: new insight into intron and operon populations.</title>
        <authorList>
            <person name="Satou Y."/>
            <person name="Mineta K."/>
            <person name="Ogasawara M."/>
            <person name="Sasakura Y."/>
            <person name="Shoguchi E."/>
            <person name="Ueno K."/>
            <person name="Yamada L."/>
            <person name="Matsumoto J."/>
            <person name="Wasserscheid J."/>
            <person name="Dewar K."/>
            <person name="Wiley G.B."/>
            <person name="Macmil S.L."/>
            <person name="Roe B.A."/>
            <person name="Zeller R.W."/>
            <person name="Hastings K.E."/>
            <person name="Lemaire P."/>
            <person name="Lindquist E."/>
            <person name="Endo T."/>
            <person name="Hotta K."/>
            <person name="Inaba K."/>
        </authorList>
    </citation>
    <scope>NUCLEOTIDE SEQUENCE [LARGE SCALE GENOMIC DNA]</scope>
    <source>
        <strain evidence="5">wild type</strain>
    </source>
</reference>
<evidence type="ECO:0000313" key="6">
    <source>
        <dbReference type="Proteomes" id="UP000008144"/>
    </source>
</evidence>
<dbReference type="EMBL" id="EAAA01002331">
    <property type="status" value="NOT_ANNOTATED_CDS"/>
    <property type="molecule type" value="Genomic_DNA"/>
</dbReference>
<keyword evidence="4" id="KW-0479">Metal-binding</keyword>
<dbReference type="SUPFAM" id="SSF52540">
    <property type="entry name" value="P-loop containing nucleoside triphosphate hydrolases"/>
    <property type="match status" value="1"/>
</dbReference>
<dbReference type="PANTHER" id="PTHR46688:SF1">
    <property type="entry name" value="ADP-RIBOSYLATION FACTOR-LIKE PROTEIN 16"/>
    <property type="match status" value="1"/>
</dbReference>
<dbReference type="Gene3D" id="3.40.50.300">
    <property type="entry name" value="P-loop containing nucleotide triphosphate hydrolases"/>
    <property type="match status" value="1"/>
</dbReference>
<keyword evidence="6" id="KW-1185">Reference proteome</keyword>
<sequence>MSVLMIGPSNSGKSTLLKVLSSHQDTNASVKKTTAEKQFNELPPTIPTVGTNILGINVGKKCVVELRELGGSMAPIWESYYSQSDGFIFVVDASNTQQISSGYAFLKDITSDTQNTNTPILVLFNKIDIPTMTNVNEYRELMQLEHFMKTVSSLSYLDTSCKDKSGIEDVCKWLRCLKDVKR</sequence>
<reference evidence="5" key="4">
    <citation type="submission" date="2025-09" db="UniProtKB">
        <authorList>
            <consortium name="Ensembl"/>
        </authorList>
    </citation>
    <scope>IDENTIFICATION</scope>
</reference>
<keyword evidence="1 3" id="KW-0547">Nucleotide-binding</keyword>
<dbReference type="Ensembl" id="ENSCINT00000022977.2">
    <property type="protein sequence ID" value="ENSCINP00000022731.2"/>
    <property type="gene ID" value="ENSCING00000012074.2"/>
</dbReference>
<dbReference type="AlphaFoldDB" id="F6YHK2"/>
<dbReference type="NCBIfam" id="TIGR00231">
    <property type="entry name" value="small_GTP"/>
    <property type="match status" value="1"/>
</dbReference>
<dbReference type="HOGENOM" id="CLU_040729_14_1_1"/>
<organism evidence="5 6">
    <name type="scientific">Ciona intestinalis</name>
    <name type="common">Transparent sea squirt</name>
    <name type="synonym">Ascidia intestinalis</name>
    <dbReference type="NCBI Taxonomy" id="7719"/>
    <lineage>
        <taxon>Eukaryota</taxon>
        <taxon>Metazoa</taxon>
        <taxon>Chordata</taxon>
        <taxon>Tunicata</taxon>
        <taxon>Ascidiacea</taxon>
        <taxon>Phlebobranchia</taxon>
        <taxon>Cionidae</taxon>
        <taxon>Ciona</taxon>
    </lineage>
</organism>
<dbReference type="GeneTree" id="ENSGT00940000167007"/>
<proteinExistence type="predicted"/>
<evidence type="ECO:0000256" key="2">
    <source>
        <dbReference type="ARBA" id="ARBA00023134"/>
    </source>
</evidence>
<feature type="binding site" evidence="4">
    <location>
        <position position="48"/>
    </location>
    <ligand>
        <name>Mg(2+)</name>
        <dbReference type="ChEBI" id="CHEBI:18420"/>
    </ligand>
</feature>
<evidence type="ECO:0000256" key="4">
    <source>
        <dbReference type="PIRSR" id="PIRSR606689-2"/>
    </source>
</evidence>
<dbReference type="OrthoDB" id="365445at2759"/>
<dbReference type="InterPro" id="IPR027417">
    <property type="entry name" value="P-loop_NTPase"/>
</dbReference>
<dbReference type="InterPro" id="IPR005225">
    <property type="entry name" value="Small_GTP-bd"/>
</dbReference>
<evidence type="ECO:0000256" key="3">
    <source>
        <dbReference type="PIRSR" id="PIRSR606689-1"/>
    </source>
</evidence>
<dbReference type="KEGG" id="cin:100187527"/>
<dbReference type="GO" id="GO:0005525">
    <property type="term" value="F:GTP binding"/>
    <property type="evidence" value="ECO:0007669"/>
    <property type="project" value="UniProtKB-KW"/>
</dbReference>
<protein>
    <submittedName>
        <fullName evidence="5">ADP-ribosylation factor-like protein 16</fullName>
    </submittedName>
</protein>
<dbReference type="OMA" id="ETTFSMP"/>
<dbReference type="SMART" id="SM00177">
    <property type="entry name" value="ARF"/>
    <property type="match status" value="1"/>
</dbReference>
<feature type="binding site" evidence="4">
    <location>
        <position position="14"/>
    </location>
    <ligand>
        <name>Mg(2+)</name>
        <dbReference type="ChEBI" id="CHEBI:18420"/>
    </ligand>
</feature>
<accession>A0A1W2W0M2</accession>
<dbReference type="Proteomes" id="UP000008144">
    <property type="component" value="Chromosome 7"/>
</dbReference>
<accession>F6YHK2</accession>
<dbReference type="PROSITE" id="PS51417">
    <property type="entry name" value="ARF"/>
    <property type="match status" value="1"/>
</dbReference>
<name>F6YHK2_CIOIN</name>
<evidence type="ECO:0000313" key="5">
    <source>
        <dbReference type="Ensembl" id="ENSCINP00000022731.2"/>
    </source>
</evidence>